<feature type="domain" description="PX" evidence="1">
    <location>
        <begin position="28"/>
        <end position="152"/>
    </location>
</feature>
<dbReference type="AlphaFoldDB" id="A0A397SV95"/>
<dbReference type="OrthoDB" id="14911at2759"/>
<dbReference type="Gene3D" id="3.30.1520.10">
    <property type="entry name" value="Phox-like domain"/>
    <property type="match status" value="1"/>
</dbReference>
<proteinExistence type="predicted"/>
<dbReference type="Pfam" id="PF00787">
    <property type="entry name" value="PX"/>
    <property type="match status" value="1"/>
</dbReference>
<dbReference type="InterPro" id="IPR036871">
    <property type="entry name" value="PX_dom_sf"/>
</dbReference>
<name>A0A397SV95_9GLOM</name>
<keyword evidence="3" id="KW-1185">Reference proteome</keyword>
<dbReference type="CDD" id="cd06093">
    <property type="entry name" value="PX_domain"/>
    <property type="match status" value="1"/>
</dbReference>
<reference evidence="2 3" key="1">
    <citation type="submission" date="2018-06" db="EMBL/GenBank/DDBJ databases">
        <title>Comparative genomics reveals the genomic features of Rhizophagus irregularis, R. cerebriforme, R. diaphanum and Gigaspora rosea, and their symbiotic lifestyle signature.</title>
        <authorList>
            <person name="Morin E."/>
            <person name="San Clemente H."/>
            <person name="Chen E.C.H."/>
            <person name="De La Providencia I."/>
            <person name="Hainaut M."/>
            <person name="Kuo A."/>
            <person name="Kohler A."/>
            <person name="Murat C."/>
            <person name="Tang N."/>
            <person name="Roy S."/>
            <person name="Loubradou J."/>
            <person name="Henrissat B."/>
            <person name="Grigoriev I.V."/>
            <person name="Corradi N."/>
            <person name="Roux C."/>
            <person name="Martin F.M."/>
        </authorList>
    </citation>
    <scope>NUCLEOTIDE SEQUENCE [LARGE SCALE GENOMIC DNA]</scope>
    <source>
        <strain evidence="2 3">DAOM 227022</strain>
    </source>
</reference>
<evidence type="ECO:0000313" key="3">
    <source>
        <dbReference type="Proteomes" id="UP000265703"/>
    </source>
</evidence>
<dbReference type="STRING" id="658196.A0A397SV95"/>
<comment type="caution">
    <text evidence="2">The sequence shown here is derived from an EMBL/GenBank/DDBJ whole genome shotgun (WGS) entry which is preliminary data.</text>
</comment>
<accession>A0A397SV95</accession>
<dbReference type="Proteomes" id="UP000265703">
    <property type="component" value="Unassembled WGS sequence"/>
</dbReference>
<dbReference type="GO" id="GO:0035091">
    <property type="term" value="F:phosphatidylinositol binding"/>
    <property type="evidence" value="ECO:0007669"/>
    <property type="project" value="InterPro"/>
</dbReference>
<dbReference type="EMBL" id="QKYT01000258">
    <property type="protein sequence ID" value="RIA88546.1"/>
    <property type="molecule type" value="Genomic_DNA"/>
</dbReference>
<dbReference type="SUPFAM" id="SSF64268">
    <property type="entry name" value="PX domain"/>
    <property type="match status" value="1"/>
</dbReference>
<organism evidence="2 3">
    <name type="scientific">Glomus cerebriforme</name>
    <dbReference type="NCBI Taxonomy" id="658196"/>
    <lineage>
        <taxon>Eukaryota</taxon>
        <taxon>Fungi</taxon>
        <taxon>Fungi incertae sedis</taxon>
        <taxon>Mucoromycota</taxon>
        <taxon>Glomeromycotina</taxon>
        <taxon>Glomeromycetes</taxon>
        <taxon>Glomerales</taxon>
        <taxon>Glomeraceae</taxon>
        <taxon>Glomus</taxon>
    </lineage>
</organism>
<dbReference type="InterPro" id="IPR001683">
    <property type="entry name" value="PX_dom"/>
</dbReference>
<protein>
    <recommendedName>
        <fullName evidence="1">PX domain-containing protein</fullName>
    </recommendedName>
</protein>
<sequence length="208" mass="24756">MLPIAISIPFMWARLDHKDRRAPPIIFEALKLAITDSHSDVDMYNLQTVFRIELEYGDVKWVIKRTAFEFFQLDLKLRKKQELDSIPPLPTGISAWIETLFHRSEVRQAKQAALALERRKALQSYLIQLIRILNRNVSYDLNEFLELSAISITRDMGWKGKEGYLENKVEKFRRPFCFWRKNANESWEREWVIVRDSYPFIIIIIIII</sequence>
<gene>
    <name evidence="2" type="ORF">C1645_235401</name>
</gene>
<evidence type="ECO:0000313" key="2">
    <source>
        <dbReference type="EMBL" id="RIA88546.1"/>
    </source>
</evidence>
<dbReference type="PROSITE" id="PS50195">
    <property type="entry name" value="PX"/>
    <property type="match status" value="1"/>
</dbReference>
<evidence type="ECO:0000259" key="1">
    <source>
        <dbReference type="PROSITE" id="PS50195"/>
    </source>
</evidence>